<evidence type="ECO:0000256" key="2">
    <source>
        <dbReference type="ARBA" id="ARBA00022475"/>
    </source>
</evidence>
<protein>
    <submittedName>
        <fullName evidence="8">Type II secretion system F family protein</fullName>
    </submittedName>
</protein>
<evidence type="ECO:0000256" key="5">
    <source>
        <dbReference type="ARBA" id="ARBA00023136"/>
    </source>
</evidence>
<dbReference type="PANTHER" id="PTHR35007">
    <property type="entry name" value="INTEGRAL MEMBRANE PROTEIN-RELATED"/>
    <property type="match status" value="1"/>
</dbReference>
<evidence type="ECO:0000313" key="9">
    <source>
        <dbReference type="Proteomes" id="UP000651208"/>
    </source>
</evidence>
<name>A0ABR7QXP4_9GAMM</name>
<dbReference type="Pfam" id="PF00482">
    <property type="entry name" value="T2SSF"/>
    <property type="match status" value="1"/>
</dbReference>
<feature type="transmembrane region" description="Helical" evidence="6">
    <location>
        <begin position="104"/>
        <end position="124"/>
    </location>
</feature>
<organism evidence="8 9">
    <name type="scientific">Frischella japonica</name>
    <dbReference type="NCBI Taxonomy" id="2741544"/>
    <lineage>
        <taxon>Bacteria</taxon>
        <taxon>Pseudomonadati</taxon>
        <taxon>Pseudomonadota</taxon>
        <taxon>Gammaproteobacteria</taxon>
        <taxon>Orbales</taxon>
        <taxon>Orbaceae</taxon>
        <taxon>Frischella</taxon>
    </lineage>
</organism>
<keyword evidence="9" id="KW-1185">Reference proteome</keyword>
<feature type="transmembrane region" description="Helical" evidence="6">
    <location>
        <begin position="255"/>
        <end position="275"/>
    </location>
</feature>
<reference evidence="8 9" key="1">
    <citation type="submission" date="2020-06" db="EMBL/GenBank/DDBJ databases">
        <title>Frischella cerana isolated from Apis cerana gut homogenate.</title>
        <authorList>
            <person name="Wolter L.A."/>
            <person name="Suenami S."/>
            <person name="Miyazaki R."/>
        </authorList>
    </citation>
    <scope>NUCLEOTIDE SEQUENCE [LARGE SCALE GENOMIC DNA]</scope>
    <source>
        <strain evidence="8 9">Ac13</strain>
    </source>
</reference>
<dbReference type="EMBL" id="JABURY010000015">
    <property type="protein sequence ID" value="MBC9130994.1"/>
    <property type="molecule type" value="Genomic_DNA"/>
</dbReference>
<feature type="transmembrane region" description="Helical" evidence="6">
    <location>
        <begin position="78"/>
        <end position="98"/>
    </location>
</feature>
<evidence type="ECO:0000259" key="7">
    <source>
        <dbReference type="Pfam" id="PF00482"/>
    </source>
</evidence>
<feature type="domain" description="Type II secretion system protein GspF" evidence="7">
    <location>
        <begin position="143"/>
        <end position="270"/>
    </location>
</feature>
<keyword evidence="2" id="KW-1003">Cell membrane</keyword>
<evidence type="ECO:0000256" key="1">
    <source>
        <dbReference type="ARBA" id="ARBA00004651"/>
    </source>
</evidence>
<dbReference type="InterPro" id="IPR018076">
    <property type="entry name" value="T2SS_GspF_dom"/>
</dbReference>
<comment type="subcellular location">
    <subcellularLocation>
        <location evidence="1">Cell membrane</location>
        <topology evidence="1">Multi-pass membrane protein</topology>
    </subcellularLocation>
</comment>
<evidence type="ECO:0000313" key="8">
    <source>
        <dbReference type="EMBL" id="MBC9130994.1"/>
    </source>
</evidence>
<comment type="caution">
    <text evidence="8">The sequence shown here is derived from an EMBL/GenBank/DDBJ whole genome shotgun (WGS) entry which is preliminary data.</text>
</comment>
<evidence type="ECO:0000256" key="6">
    <source>
        <dbReference type="SAM" id="Phobius"/>
    </source>
</evidence>
<keyword evidence="5 6" id="KW-0472">Membrane</keyword>
<evidence type="ECO:0000256" key="3">
    <source>
        <dbReference type="ARBA" id="ARBA00022692"/>
    </source>
</evidence>
<proteinExistence type="predicted"/>
<dbReference type="RefSeq" id="WP_187755431.1">
    <property type="nucleotide sequence ID" value="NZ_JABURY010000015.1"/>
</dbReference>
<keyword evidence="4 6" id="KW-1133">Transmembrane helix</keyword>
<evidence type="ECO:0000256" key="4">
    <source>
        <dbReference type="ARBA" id="ARBA00022989"/>
    </source>
</evidence>
<sequence length="283" mass="32350">MSIIFSFCLIFFAIKELYSEYQHYKKKQALNALLNEEVIKPQNITKNSNTIAFEKIVAKNSATINFLSRFQEQQIWKVYATVIIFGVVFLTNTIFDLFEISQEILAIIIVITIILVIIVPEKIVKMQAAKRIRIISRDLPLIIDMMAIMVKSGMTVENGFNYLSKRVDNINKDIASILERACLMMEVNGIELAIDLIYREVPSREMRMFCTTLKRNINYGNSIYDALLDLSSEIRELQRLTIEERIAALSAKMTLPLMGFIMAPVLVVIVGPIILKILDLKSS</sequence>
<accession>A0ABR7QXP4</accession>
<dbReference type="Proteomes" id="UP000651208">
    <property type="component" value="Unassembled WGS sequence"/>
</dbReference>
<dbReference type="PANTHER" id="PTHR35007:SF2">
    <property type="entry name" value="PILUS ASSEMBLE PROTEIN"/>
    <property type="match status" value="1"/>
</dbReference>
<keyword evidence="3 6" id="KW-0812">Transmembrane</keyword>
<gene>
    <name evidence="8" type="ORF">FcAc13_06675</name>
</gene>